<dbReference type="InterPro" id="IPR011051">
    <property type="entry name" value="RmlC_Cupin_sf"/>
</dbReference>
<sequence>MADNTNVQLFTSADPTVWYQPEDRKLFLGDVLDASSGTAMSVGFARYAAGASNAWTMSYDEALIITTGRFSVRHAGGVTTAEAGEVIYLRAETELTYAAETDTELVYVAHPHWLAATEQAGRQAQLDIFQPVPPAATEGIVATERR</sequence>
<dbReference type="SUPFAM" id="SSF51182">
    <property type="entry name" value="RmlC-like cupins"/>
    <property type="match status" value="1"/>
</dbReference>
<protein>
    <submittedName>
        <fullName evidence="1">Ethanolamine utilization protein EutQ</fullName>
    </submittedName>
</protein>
<evidence type="ECO:0000313" key="1">
    <source>
        <dbReference type="EMBL" id="MBB4935256.1"/>
    </source>
</evidence>
<gene>
    <name evidence="1" type="ORF">F4561_006150</name>
</gene>
<keyword evidence="2" id="KW-1185">Reference proteome</keyword>
<proteinExistence type="predicted"/>
<dbReference type="EMBL" id="JACHJT010000002">
    <property type="protein sequence ID" value="MBB4935256.1"/>
    <property type="molecule type" value="Genomic_DNA"/>
</dbReference>
<evidence type="ECO:0000313" key="2">
    <source>
        <dbReference type="Proteomes" id="UP000523007"/>
    </source>
</evidence>
<dbReference type="Pfam" id="PF06249">
    <property type="entry name" value="EutQ"/>
    <property type="match status" value="1"/>
</dbReference>
<accession>A0A7W7RNI5</accession>
<organism evidence="1 2">
    <name type="scientific">Lipingzhangella halophila</name>
    <dbReference type="NCBI Taxonomy" id="1783352"/>
    <lineage>
        <taxon>Bacteria</taxon>
        <taxon>Bacillati</taxon>
        <taxon>Actinomycetota</taxon>
        <taxon>Actinomycetes</taxon>
        <taxon>Streptosporangiales</taxon>
        <taxon>Nocardiopsidaceae</taxon>
        <taxon>Lipingzhangella</taxon>
    </lineage>
</organism>
<dbReference type="Gene3D" id="2.60.120.10">
    <property type="entry name" value="Jelly Rolls"/>
    <property type="match status" value="1"/>
</dbReference>
<dbReference type="RefSeq" id="WP_184585012.1">
    <property type="nucleotide sequence ID" value="NZ_JACHJT010000002.1"/>
</dbReference>
<reference evidence="1 2" key="1">
    <citation type="submission" date="2020-08" db="EMBL/GenBank/DDBJ databases">
        <title>Sequencing the genomes of 1000 actinobacteria strains.</title>
        <authorList>
            <person name="Klenk H.-P."/>
        </authorList>
    </citation>
    <scope>NUCLEOTIDE SEQUENCE [LARGE SCALE GENOMIC DNA]</scope>
    <source>
        <strain evidence="1 2">DSM 102030</strain>
    </source>
</reference>
<dbReference type="InterPro" id="IPR010424">
    <property type="entry name" value="EutQ"/>
</dbReference>
<name>A0A7W7RNI5_9ACTN</name>
<dbReference type="Proteomes" id="UP000523007">
    <property type="component" value="Unassembled WGS sequence"/>
</dbReference>
<dbReference type="AlphaFoldDB" id="A0A7W7RNI5"/>
<comment type="caution">
    <text evidence="1">The sequence shown here is derived from an EMBL/GenBank/DDBJ whole genome shotgun (WGS) entry which is preliminary data.</text>
</comment>
<dbReference type="InterPro" id="IPR014710">
    <property type="entry name" value="RmlC-like_jellyroll"/>
</dbReference>